<accession>A0A8S2T2V3</accession>
<evidence type="ECO:0000313" key="2">
    <source>
        <dbReference type="Proteomes" id="UP000676336"/>
    </source>
</evidence>
<proteinExistence type="predicted"/>
<organism evidence="1 2">
    <name type="scientific">Rotaria magnacalcarata</name>
    <dbReference type="NCBI Taxonomy" id="392030"/>
    <lineage>
        <taxon>Eukaryota</taxon>
        <taxon>Metazoa</taxon>
        <taxon>Spiralia</taxon>
        <taxon>Gnathifera</taxon>
        <taxon>Rotifera</taxon>
        <taxon>Eurotatoria</taxon>
        <taxon>Bdelloidea</taxon>
        <taxon>Philodinida</taxon>
        <taxon>Philodinidae</taxon>
        <taxon>Rotaria</taxon>
    </lineage>
</organism>
<evidence type="ECO:0000313" key="1">
    <source>
        <dbReference type="EMBL" id="CAF4266800.1"/>
    </source>
</evidence>
<protein>
    <submittedName>
        <fullName evidence="1">Uncharacterized protein</fullName>
    </submittedName>
</protein>
<gene>
    <name evidence="1" type="ORF">SMN809_LOCUS24656</name>
</gene>
<dbReference type="AlphaFoldDB" id="A0A8S2T2V3"/>
<feature type="non-terminal residue" evidence="1">
    <location>
        <position position="39"/>
    </location>
</feature>
<reference evidence="1" key="1">
    <citation type="submission" date="2021-02" db="EMBL/GenBank/DDBJ databases">
        <authorList>
            <person name="Nowell W R."/>
        </authorList>
    </citation>
    <scope>NUCLEOTIDE SEQUENCE</scope>
</reference>
<dbReference type="EMBL" id="CAJOBI010029860">
    <property type="protein sequence ID" value="CAF4266800.1"/>
    <property type="molecule type" value="Genomic_DNA"/>
</dbReference>
<sequence>MGDEQLKTFKTSFDGLNIKDNVPTDQDKSYFKIKINDIP</sequence>
<comment type="caution">
    <text evidence="1">The sequence shown here is derived from an EMBL/GenBank/DDBJ whole genome shotgun (WGS) entry which is preliminary data.</text>
</comment>
<name>A0A8S2T2V3_9BILA</name>
<dbReference type="Proteomes" id="UP000676336">
    <property type="component" value="Unassembled WGS sequence"/>
</dbReference>